<accession>A0ABU5QLV3</accession>
<dbReference type="EMBL" id="JAYFUL010000009">
    <property type="protein sequence ID" value="MEA5257674.1"/>
    <property type="molecule type" value="Genomic_DNA"/>
</dbReference>
<dbReference type="Pfam" id="PF01370">
    <property type="entry name" value="Epimerase"/>
    <property type="match status" value="1"/>
</dbReference>
<dbReference type="InterPro" id="IPR036291">
    <property type="entry name" value="NAD(P)-bd_dom_sf"/>
</dbReference>
<sequence>MIWIYLCNTNVHECFYVKIIVIQEPKNILITGITGLVGSFVAKRFLKAGYQVIGLKRSTSDLSLIKEIASEITWKDGDILDVMFLDELMREVDLVVHAAAIVSFAPKDRDIMFKTNIEGTANIVNSCISHGVEKICFVSSVAALGRKIPIEAKHESIITIDEKATWEESPLNSNYAKSKYLAEMEVWRGFSEGLASVIVNPSLILGEADWCKSSTQLFKYANEEHSFYPKGTLNYVDIVDVTESIFQLMTSDVSGERFILNSGYVSYKDFFEKVATLLNKKPPRKLISKFLTAIIWRVEAVRSYFTGKAPLITKETVLTSSHHFYYANDKVKNQLGLKFRDLDETLNRICFVLKAKYIDNTK</sequence>
<dbReference type="Gene3D" id="3.40.50.720">
    <property type="entry name" value="NAD(P)-binding Rossmann-like Domain"/>
    <property type="match status" value="1"/>
</dbReference>
<dbReference type="SUPFAM" id="SSF51735">
    <property type="entry name" value="NAD(P)-binding Rossmann-fold domains"/>
    <property type="match status" value="1"/>
</dbReference>
<feature type="domain" description="NAD-dependent epimerase/dehydratase" evidence="1">
    <location>
        <begin position="28"/>
        <end position="251"/>
    </location>
</feature>
<dbReference type="InterPro" id="IPR051783">
    <property type="entry name" value="NAD(P)-dependent_oxidoreduct"/>
</dbReference>
<organism evidence="2 3">
    <name type="scientific">Arcicella aquatica</name>
    <dbReference type="NCBI Taxonomy" id="217141"/>
    <lineage>
        <taxon>Bacteria</taxon>
        <taxon>Pseudomonadati</taxon>
        <taxon>Bacteroidota</taxon>
        <taxon>Cytophagia</taxon>
        <taxon>Cytophagales</taxon>
        <taxon>Flectobacillaceae</taxon>
        <taxon>Arcicella</taxon>
    </lineage>
</organism>
<dbReference type="PANTHER" id="PTHR48079:SF6">
    <property type="entry name" value="NAD(P)-BINDING DOMAIN-CONTAINING PROTEIN-RELATED"/>
    <property type="match status" value="1"/>
</dbReference>
<dbReference type="RefSeq" id="WP_323248203.1">
    <property type="nucleotide sequence ID" value="NZ_JAYFUL010000009.1"/>
</dbReference>
<gene>
    <name evidence="2" type="ORF">VB264_07755</name>
</gene>
<comment type="caution">
    <text evidence="2">The sequence shown here is derived from an EMBL/GenBank/DDBJ whole genome shotgun (WGS) entry which is preliminary data.</text>
</comment>
<evidence type="ECO:0000313" key="2">
    <source>
        <dbReference type="EMBL" id="MEA5257674.1"/>
    </source>
</evidence>
<proteinExistence type="predicted"/>
<dbReference type="InterPro" id="IPR001509">
    <property type="entry name" value="Epimerase_deHydtase"/>
</dbReference>
<reference evidence="2 3" key="1">
    <citation type="submission" date="2023-12" db="EMBL/GenBank/DDBJ databases">
        <title>Novel species of the genus Arcicella isolated from rivers.</title>
        <authorList>
            <person name="Lu H."/>
        </authorList>
    </citation>
    <scope>NUCLEOTIDE SEQUENCE [LARGE SCALE GENOMIC DNA]</scope>
    <source>
        <strain evidence="2 3">LMG 21963</strain>
    </source>
</reference>
<keyword evidence="3" id="KW-1185">Reference proteome</keyword>
<evidence type="ECO:0000313" key="3">
    <source>
        <dbReference type="Proteomes" id="UP001304671"/>
    </source>
</evidence>
<name>A0ABU5QLV3_9BACT</name>
<dbReference type="PANTHER" id="PTHR48079">
    <property type="entry name" value="PROTEIN YEEZ"/>
    <property type="match status" value="1"/>
</dbReference>
<protein>
    <submittedName>
        <fullName evidence="2">SDR family NAD(P)-dependent oxidoreductase</fullName>
    </submittedName>
</protein>
<dbReference type="Proteomes" id="UP001304671">
    <property type="component" value="Unassembled WGS sequence"/>
</dbReference>
<evidence type="ECO:0000259" key="1">
    <source>
        <dbReference type="Pfam" id="PF01370"/>
    </source>
</evidence>